<keyword evidence="4" id="KW-1185">Reference proteome</keyword>
<sequence>MINILCFGDSNTFGTNPKGGRHAWNTRWPGRLQVLLGPEYYVIEEGMGGRTTVWDDPLEPGRCGIQALPIALQSHKPLDLVILALGTNDCKVHLNATPKIIAKGMENLCNLVQHFDYGPGYKVPQILVVSPVHIGEDMDHCPFVSFDETSPVKSRSLAPLYEQAARSLGCMYIDAASLAQASSLDQLHMDAKNHGALAEGIMTVVKSFFEP</sequence>
<proteinExistence type="predicted"/>
<evidence type="ECO:0000313" key="3">
    <source>
        <dbReference type="EMBL" id="NSJ48980.1"/>
    </source>
</evidence>
<evidence type="ECO:0000313" key="4">
    <source>
        <dbReference type="Proteomes" id="UP000669239"/>
    </source>
</evidence>
<evidence type="ECO:0000259" key="1">
    <source>
        <dbReference type="Pfam" id="PF13472"/>
    </source>
</evidence>
<reference evidence="3 4" key="1">
    <citation type="journal article" date="2020" name="Cell Host Microbe">
        <title>Functional and Genomic Variation between Human-Derived Isolates of Lachnospiraceae Reveals Inter- and Intra-Species Diversity.</title>
        <authorList>
            <person name="Sorbara M.T."/>
            <person name="Littmann E.R."/>
            <person name="Fontana E."/>
            <person name="Moody T.U."/>
            <person name="Kohout C.E."/>
            <person name="Gjonbalaj M."/>
            <person name="Eaton V."/>
            <person name="Seok R."/>
            <person name="Leiner I.M."/>
            <person name="Pamer E.G."/>
        </authorList>
    </citation>
    <scope>NUCLEOTIDE SEQUENCE [LARGE SCALE GENOMIC DNA]</scope>
    <source>
        <strain evidence="3 4">MSK.1.17</strain>
    </source>
</reference>
<dbReference type="InterPro" id="IPR036514">
    <property type="entry name" value="SGNH_hydro_sf"/>
</dbReference>
<dbReference type="AlphaFoldDB" id="A0AAW5BU16"/>
<evidence type="ECO:0000313" key="2">
    <source>
        <dbReference type="EMBL" id="MCG4744309.1"/>
    </source>
</evidence>
<organism evidence="2 5">
    <name type="scientific">Enterocloster aldenensis</name>
    <dbReference type="NCBI Taxonomy" id="358742"/>
    <lineage>
        <taxon>Bacteria</taxon>
        <taxon>Bacillati</taxon>
        <taxon>Bacillota</taxon>
        <taxon>Clostridia</taxon>
        <taxon>Lachnospirales</taxon>
        <taxon>Lachnospiraceae</taxon>
        <taxon>Enterocloster</taxon>
    </lineage>
</organism>
<dbReference type="Proteomes" id="UP001299608">
    <property type="component" value="Unassembled WGS sequence"/>
</dbReference>
<keyword evidence="2" id="KW-0378">Hydrolase</keyword>
<comment type="caution">
    <text evidence="2">The sequence shown here is derived from an EMBL/GenBank/DDBJ whole genome shotgun (WGS) entry which is preliminary data.</text>
</comment>
<evidence type="ECO:0000313" key="5">
    <source>
        <dbReference type="Proteomes" id="UP001299608"/>
    </source>
</evidence>
<dbReference type="InterPro" id="IPR013830">
    <property type="entry name" value="SGNH_hydro"/>
</dbReference>
<feature type="domain" description="SGNH hydrolase-type esterase" evidence="1">
    <location>
        <begin position="6"/>
        <end position="190"/>
    </location>
</feature>
<dbReference type="GO" id="GO:0016787">
    <property type="term" value="F:hydrolase activity"/>
    <property type="evidence" value="ECO:0007669"/>
    <property type="project" value="UniProtKB-KW"/>
</dbReference>
<dbReference type="EMBL" id="JAAITT010000011">
    <property type="protein sequence ID" value="NSJ48980.1"/>
    <property type="molecule type" value="Genomic_DNA"/>
</dbReference>
<dbReference type="CDD" id="cd01839">
    <property type="entry name" value="SGNH_arylesterase_like"/>
    <property type="match status" value="1"/>
</dbReference>
<dbReference type="EMBL" id="JAKNGE010000003">
    <property type="protein sequence ID" value="MCG4744309.1"/>
    <property type="molecule type" value="Genomic_DNA"/>
</dbReference>
<dbReference type="RefSeq" id="WP_165640926.1">
    <property type="nucleotide sequence ID" value="NZ_JAAITT010000011.1"/>
</dbReference>
<dbReference type="Pfam" id="PF13472">
    <property type="entry name" value="Lipase_GDSL_2"/>
    <property type="match status" value="1"/>
</dbReference>
<name>A0AAW5BU16_9FIRM</name>
<accession>A0AAW5BU16</accession>
<dbReference type="Proteomes" id="UP000669239">
    <property type="component" value="Unassembled WGS sequence"/>
</dbReference>
<protein>
    <submittedName>
        <fullName evidence="2">SGNH/GDSL hydrolase family protein</fullName>
    </submittedName>
</protein>
<dbReference type="SUPFAM" id="SSF52266">
    <property type="entry name" value="SGNH hydrolase"/>
    <property type="match status" value="1"/>
</dbReference>
<reference evidence="2" key="3">
    <citation type="submission" date="2022-01" db="EMBL/GenBank/DDBJ databases">
        <title>Collection of gut derived symbiotic bacterial strains cultured from healthy donors.</title>
        <authorList>
            <person name="Lin H."/>
            <person name="Kohout C."/>
            <person name="Waligurski E."/>
            <person name="Pamer E.G."/>
        </authorList>
    </citation>
    <scope>NUCLEOTIDE SEQUENCE</scope>
    <source>
        <strain evidence="2">DFI.6.55</strain>
    </source>
</reference>
<gene>
    <name evidence="3" type="ORF">G5B36_09755</name>
    <name evidence="2" type="ORF">L0N08_02670</name>
</gene>
<dbReference type="Gene3D" id="3.40.50.1110">
    <property type="entry name" value="SGNH hydrolase"/>
    <property type="match status" value="1"/>
</dbReference>
<reference evidence="3" key="2">
    <citation type="submission" date="2020-02" db="EMBL/GenBank/DDBJ databases">
        <authorList>
            <person name="Littmann E."/>
            <person name="Sorbara M."/>
        </authorList>
    </citation>
    <scope>NUCLEOTIDE SEQUENCE</scope>
    <source>
        <strain evidence="3">MSK.1.17</strain>
    </source>
</reference>